<evidence type="ECO:0000313" key="1">
    <source>
        <dbReference type="EMBL" id="RKO87218.1"/>
    </source>
</evidence>
<proteinExistence type="predicted"/>
<dbReference type="AlphaFoldDB" id="A0A4P9W829"/>
<organism evidence="1 2">
    <name type="scientific">Blyttiomyces helicus</name>
    <dbReference type="NCBI Taxonomy" id="388810"/>
    <lineage>
        <taxon>Eukaryota</taxon>
        <taxon>Fungi</taxon>
        <taxon>Fungi incertae sedis</taxon>
        <taxon>Chytridiomycota</taxon>
        <taxon>Chytridiomycota incertae sedis</taxon>
        <taxon>Chytridiomycetes</taxon>
        <taxon>Chytridiomycetes incertae sedis</taxon>
        <taxon>Blyttiomyces</taxon>
    </lineage>
</organism>
<accession>A0A4P9W829</accession>
<name>A0A4P9W829_9FUNG</name>
<protein>
    <submittedName>
        <fullName evidence="1">Uncharacterized protein</fullName>
    </submittedName>
</protein>
<dbReference type="Proteomes" id="UP000269721">
    <property type="component" value="Unassembled WGS sequence"/>
</dbReference>
<gene>
    <name evidence="1" type="ORF">BDK51DRAFT_38539</name>
</gene>
<reference evidence="2" key="1">
    <citation type="journal article" date="2018" name="Nat. Microbiol.">
        <title>Leveraging single-cell genomics to expand the fungal tree of life.</title>
        <authorList>
            <person name="Ahrendt S.R."/>
            <person name="Quandt C.A."/>
            <person name="Ciobanu D."/>
            <person name="Clum A."/>
            <person name="Salamov A."/>
            <person name="Andreopoulos B."/>
            <person name="Cheng J.F."/>
            <person name="Woyke T."/>
            <person name="Pelin A."/>
            <person name="Henrissat B."/>
            <person name="Reynolds N.K."/>
            <person name="Benny G.L."/>
            <person name="Smith M.E."/>
            <person name="James T.Y."/>
            <person name="Grigoriev I.V."/>
        </authorList>
    </citation>
    <scope>NUCLEOTIDE SEQUENCE [LARGE SCALE GENOMIC DNA]</scope>
</reference>
<evidence type="ECO:0000313" key="2">
    <source>
        <dbReference type="Proteomes" id="UP000269721"/>
    </source>
</evidence>
<keyword evidence="2" id="KW-1185">Reference proteome</keyword>
<sequence>MTNLWIVSGSAEAGGLAPHAPPTRLPIASPYLLPGKGPLTPMPLLSIVSDLAPFLRPDLSQLLSSSSLREWLVRLEELGLDARSDASGDMWLGLVVRVALVGRPTAGLRRRRATGGPLVRRQDAKAARAGGLSNSAATLENQQNKHQMSLPPDCESVCATGGEDGREEGVWRAARCARKSPQRTNKIDAAVGYPPDAVSCYKDGKLLQLSRWWVPFTDPPPT</sequence>
<dbReference type="EMBL" id="KZ997589">
    <property type="protein sequence ID" value="RKO87218.1"/>
    <property type="molecule type" value="Genomic_DNA"/>
</dbReference>